<dbReference type="AlphaFoldDB" id="A0A3M7P5E2"/>
<comment type="caution">
    <text evidence="2">The sequence shown here is derived from an EMBL/GenBank/DDBJ whole genome shotgun (WGS) entry which is preliminary data.</text>
</comment>
<dbReference type="EMBL" id="REGN01013119">
    <property type="protein sequence ID" value="RMZ94341.1"/>
    <property type="molecule type" value="Genomic_DNA"/>
</dbReference>
<organism evidence="2 3">
    <name type="scientific">Brachionus plicatilis</name>
    <name type="common">Marine rotifer</name>
    <name type="synonym">Brachionus muelleri</name>
    <dbReference type="NCBI Taxonomy" id="10195"/>
    <lineage>
        <taxon>Eukaryota</taxon>
        <taxon>Metazoa</taxon>
        <taxon>Spiralia</taxon>
        <taxon>Gnathifera</taxon>
        <taxon>Rotifera</taxon>
        <taxon>Eurotatoria</taxon>
        <taxon>Monogononta</taxon>
        <taxon>Pseudotrocha</taxon>
        <taxon>Ploima</taxon>
        <taxon>Brachionidae</taxon>
        <taxon>Brachionus</taxon>
    </lineage>
</organism>
<accession>A0A3M7P5E2</accession>
<dbReference type="Proteomes" id="UP000276133">
    <property type="component" value="Unassembled WGS sequence"/>
</dbReference>
<name>A0A3M7P5E2_BRAPC</name>
<evidence type="ECO:0000313" key="2">
    <source>
        <dbReference type="EMBL" id="RMZ94341.1"/>
    </source>
</evidence>
<dbReference type="OrthoDB" id="10023911at2759"/>
<proteinExistence type="predicted"/>
<protein>
    <submittedName>
        <fullName evidence="2">Uncharacterized protein</fullName>
    </submittedName>
</protein>
<keyword evidence="3" id="KW-1185">Reference proteome</keyword>
<gene>
    <name evidence="2" type="ORF">BpHYR1_027947</name>
</gene>
<sequence>MSSFFNKIASQITNSTGSIVGRDNVTRLTNSINQSFYTKSKYRDFLKQGNVVQLLSKSSHRALHICSSPNDPSRMVLLGNGQIGNEFFGAHFTVEVEGSKKHLKFRNGNNYICFDNQIPCVMRETNTSHNVIKARNEFRLHEILGSDEHFALESVFYPGRYLAILPDGSITTTKNRADENTHFCINVITVLPNIPNQSARSSTLVDIRVMPGPSNGLERESTHLMNRNSSYYPTDADKKNFKEQEANYYEQRDISTPIPSIPDPTIPAEDTPPNYGNLFPKLPL</sequence>
<evidence type="ECO:0000313" key="3">
    <source>
        <dbReference type="Proteomes" id="UP000276133"/>
    </source>
</evidence>
<feature type="region of interest" description="Disordered" evidence="1">
    <location>
        <begin position="250"/>
        <end position="284"/>
    </location>
</feature>
<reference evidence="2 3" key="1">
    <citation type="journal article" date="2018" name="Sci. Rep.">
        <title>Genomic signatures of local adaptation to the degree of environmental predictability in rotifers.</title>
        <authorList>
            <person name="Franch-Gras L."/>
            <person name="Hahn C."/>
            <person name="Garcia-Roger E.M."/>
            <person name="Carmona M.J."/>
            <person name="Serra M."/>
            <person name="Gomez A."/>
        </authorList>
    </citation>
    <scope>NUCLEOTIDE SEQUENCE [LARGE SCALE GENOMIC DNA]</scope>
    <source>
        <strain evidence="2">HYR1</strain>
    </source>
</reference>
<evidence type="ECO:0000256" key="1">
    <source>
        <dbReference type="SAM" id="MobiDB-lite"/>
    </source>
</evidence>